<organism evidence="1 2">
    <name type="scientific">Posidoniimonas corsicana</name>
    <dbReference type="NCBI Taxonomy" id="1938618"/>
    <lineage>
        <taxon>Bacteria</taxon>
        <taxon>Pseudomonadati</taxon>
        <taxon>Planctomycetota</taxon>
        <taxon>Planctomycetia</taxon>
        <taxon>Pirellulales</taxon>
        <taxon>Lacipirellulaceae</taxon>
        <taxon>Posidoniimonas</taxon>
    </lineage>
</organism>
<keyword evidence="2" id="KW-1185">Reference proteome</keyword>
<dbReference type="RefSeq" id="WP_146564130.1">
    <property type="nucleotide sequence ID" value="NZ_SIHJ01000001.1"/>
</dbReference>
<dbReference type="OrthoDB" id="287311at2"/>
<dbReference type="AlphaFoldDB" id="A0A5C5VGT7"/>
<accession>A0A5C5VGT7</accession>
<protein>
    <submittedName>
        <fullName evidence="1">Uncharacterized protein</fullName>
    </submittedName>
</protein>
<evidence type="ECO:0000313" key="2">
    <source>
        <dbReference type="Proteomes" id="UP000316714"/>
    </source>
</evidence>
<gene>
    <name evidence="1" type="ORF">KOR34_18070</name>
</gene>
<name>A0A5C5VGT7_9BACT</name>
<dbReference type="Proteomes" id="UP000316714">
    <property type="component" value="Unassembled WGS sequence"/>
</dbReference>
<comment type="caution">
    <text evidence="1">The sequence shown here is derived from an EMBL/GenBank/DDBJ whole genome shotgun (WGS) entry which is preliminary data.</text>
</comment>
<dbReference type="EMBL" id="SIHJ01000001">
    <property type="protein sequence ID" value="TWT36862.1"/>
    <property type="molecule type" value="Genomic_DNA"/>
</dbReference>
<evidence type="ECO:0000313" key="1">
    <source>
        <dbReference type="EMBL" id="TWT36862.1"/>
    </source>
</evidence>
<proteinExistence type="predicted"/>
<reference evidence="1 2" key="1">
    <citation type="submission" date="2019-02" db="EMBL/GenBank/DDBJ databases">
        <title>Deep-cultivation of Planctomycetes and their phenomic and genomic characterization uncovers novel biology.</title>
        <authorList>
            <person name="Wiegand S."/>
            <person name="Jogler M."/>
            <person name="Boedeker C."/>
            <person name="Pinto D."/>
            <person name="Vollmers J."/>
            <person name="Rivas-Marin E."/>
            <person name="Kohn T."/>
            <person name="Peeters S.H."/>
            <person name="Heuer A."/>
            <person name="Rast P."/>
            <person name="Oberbeckmann S."/>
            <person name="Bunk B."/>
            <person name="Jeske O."/>
            <person name="Meyerdierks A."/>
            <person name="Storesund J.E."/>
            <person name="Kallscheuer N."/>
            <person name="Luecker S."/>
            <person name="Lage O.M."/>
            <person name="Pohl T."/>
            <person name="Merkel B.J."/>
            <person name="Hornburger P."/>
            <person name="Mueller R.-W."/>
            <person name="Bruemmer F."/>
            <person name="Labrenz M."/>
            <person name="Spormann A.M."/>
            <person name="Op Den Camp H."/>
            <person name="Overmann J."/>
            <person name="Amann R."/>
            <person name="Jetten M.S.M."/>
            <person name="Mascher T."/>
            <person name="Medema M.H."/>
            <person name="Devos D.P."/>
            <person name="Kaster A.-K."/>
            <person name="Ovreas L."/>
            <person name="Rohde M."/>
            <person name="Galperin M.Y."/>
            <person name="Jogler C."/>
        </authorList>
    </citation>
    <scope>NUCLEOTIDE SEQUENCE [LARGE SCALE GENOMIC DNA]</scope>
    <source>
        <strain evidence="1 2">KOR34</strain>
    </source>
</reference>
<sequence>MPFSSYPRVLLLVVVACCVCGCQQKAVTMADPDRAEAALRRVLDAWKAGQTPESLKTQAEPVHVSDSEWLGGARLVDYEVTSSQSAGFGWRCDVRLTIQSPSGATRKHMALYRIDTDPAIVVVHEE</sequence>